<comment type="caution">
    <text evidence="1">The sequence shown here is derived from an EMBL/GenBank/DDBJ whole genome shotgun (WGS) entry which is preliminary data.</text>
</comment>
<sequence>MADNYEPIMLPDIEEIQAEREEKIQRDLSFFSRALSFFICLPKPKRQKRTNINRDYYGAQERLVAAYFSDNPMFPEAVFEDRFRMSRSLFTGIVEELTLQCEFFREKEDCTGKLGISPLIKCTSAIRQLAYGTVPDALDEYLQMGNATSRQCLENFCTSIVHIFGPEFLRKPTLTDVERLYAFHENKHGFSGMLGSIDCINWAWFDCPIAHKAQY</sequence>
<name>A0ABQ5F5G8_9ASTR</name>
<reference evidence="1" key="2">
    <citation type="submission" date="2022-01" db="EMBL/GenBank/DDBJ databases">
        <authorList>
            <person name="Yamashiro T."/>
            <person name="Shiraishi A."/>
            <person name="Satake H."/>
            <person name="Nakayama K."/>
        </authorList>
    </citation>
    <scope>NUCLEOTIDE SEQUENCE</scope>
</reference>
<dbReference type="InterPro" id="IPR006912">
    <property type="entry name" value="Harbinger_derived_prot"/>
</dbReference>
<accession>A0ABQ5F5G8</accession>
<protein>
    <submittedName>
        <fullName evidence="1">ALP1-like protein</fullName>
    </submittedName>
</protein>
<evidence type="ECO:0000313" key="1">
    <source>
        <dbReference type="EMBL" id="GJT57957.1"/>
    </source>
</evidence>
<evidence type="ECO:0000313" key="2">
    <source>
        <dbReference type="Proteomes" id="UP001151760"/>
    </source>
</evidence>
<dbReference type="Proteomes" id="UP001151760">
    <property type="component" value="Unassembled WGS sequence"/>
</dbReference>
<reference evidence="1" key="1">
    <citation type="journal article" date="2022" name="Int. J. Mol. Sci.">
        <title>Draft Genome of Tanacetum Coccineum: Genomic Comparison of Closely Related Tanacetum-Family Plants.</title>
        <authorList>
            <person name="Yamashiro T."/>
            <person name="Shiraishi A."/>
            <person name="Nakayama K."/>
            <person name="Satake H."/>
        </authorList>
    </citation>
    <scope>NUCLEOTIDE SEQUENCE</scope>
</reference>
<dbReference type="PANTHER" id="PTHR47150">
    <property type="entry name" value="OS12G0169200 PROTEIN"/>
    <property type="match status" value="1"/>
</dbReference>
<keyword evidence="2" id="KW-1185">Reference proteome</keyword>
<gene>
    <name evidence="1" type="ORF">Tco_0993011</name>
</gene>
<proteinExistence type="predicted"/>
<dbReference type="PANTHER" id="PTHR47150:SF5">
    <property type="entry name" value="OS07G0546750 PROTEIN"/>
    <property type="match status" value="1"/>
</dbReference>
<organism evidence="1 2">
    <name type="scientific">Tanacetum coccineum</name>
    <dbReference type="NCBI Taxonomy" id="301880"/>
    <lineage>
        <taxon>Eukaryota</taxon>
        <taxon>Viridiplantae</taxon>
        <taxon>Streptophyta</taxon>
        <taxon>Embryophyta</taxon>
        <taxon>Tracheophyta</taxon>
        <taxon>Spermatophyta</taxon>
        <taxon>Magnoliopsida</taxon>
        <taxon>eudicotyledons</taxon>
        <taxon>Gunneridae</taxon>
        <taxon>Pentapetalae</taxon>
        <taxon>asterids</taxon>
        <taxon>campanulids</taxon>
        <taxon>Asterales</taxon>
        <taxon>Asteraceae</taxon>
        <taxon>Asteroideae</taxon>
        <taxon>Anthemideae</taxon>
        <taxon>Anthemidinae</taxon>
        <taxon>Tanacetum</taxon>
    </lineage>
</organism>
<dbReference type="EMBL" id="BQNB010016975">
    <property type="protein sequence ID" value="GJT57957.1"/>
    <property type="molecule type" value="Genomic_DNA"/>
</dbReference>
<dbReference type="Pfam" id="PF04827">
    <property type="entry name" value="Plant_tran"/>
    <property type="match status" value="1"/>
</dbReference>